<gene>
    <name evidence="1" type="ORF">ATEIFO6365_0011040400</name>
</gene>
<dbReference type="AlphaFoldDB" id="A0A5M3YZJ9"/>
<dbReference type="EMBL" id="BLJY01000011">
    <property type="protein sequence ID" value="GFF20142.1"/>
    <property type="molecule type" value="Genomic_DNA"/>
</dbReference>
<protein>
    <submittedName>
        <fullName evidence="1">Uncharacterized protein</fullName>
    </submittedName>
</protein>
<keyword evidence="2" id="KW-1185">Reference proteome</keyword>
<evidence type="ECO:0000313" key="1">
    <source>
        <dbReference type="EMBL" id="GFF20142.1"/>
    </source>
</evidence>
<dbReference type="OrthoDB" id="10479660at2759"/>
<reference evidence="1 2" key="1">
    <citation type="submission" date="2020-01" db="EMBL/GenBank/DDBJ databases">
        <title>Aspergillus terreus IFO 6365 whole genome shotgun sequence.</title>
        <authorList>
            <person name="Kanamasa S."/>
            <person name="Takahashi H."/>
        </authorList>
    </citation>
    <scope>NUCLEOTIDE SEQUENCE [LARGE SCALE GENOMIC DNA]</scope>
    <source>
        <strain evidence="1 2">IFO 6365</strain>
    </source>
</reference>
<proteinExistence type="predicted"/>
<dbReference type="Proteomes" id="UP000452235">
    <property type="component" value="Unassembled WGS sequence"/>
</dbReference>
<evidence type="ECO:0000313" key="2">
    <source>
        <dbReference type="Proteomes" id="UP000452235"/>
    </source>
</evidence>
<accession>A0A5M3YZJ9</accession>
<sequence>MGPDDWSFNYFGQATIDNNRMHAMRALTVLAGVAAHLMGVHARADGTACRRAVEKETGCEGRSADCFCPYLEKAHVHVSDWTWGLCDEAGISIKTLYQDVCEEHPFFFPQRSSAPMVLRGRRLLLLSIIIGVVSCLLPLRDPQVLL</sequence>
<comment type="caution">
    <text evidence="1">The sequence shown here is derived from an EMBL/GenBank/DDBJ whole genome shotgun (WGS) entry which is preliminary data.</text>
</comment>
<dbReference type="VEuPathDB" id="FungiDB:ATEG_04104"/>
<organism evidence="1 2">
    <name type="scientific">Aspergillus terreus</name>
    <dbReference type="NCBI Taxonomy" id="33178"/>
    <lineage>
        <taxon>Eukaryota</taxon>
        <taxon>Fungi</taxon>
        <taxon>Dikarya</taxon>
        <taxon>Ascomycota</taxon>
        <taxon>Pezizomycotina</taxon>
        <taxon>Eurotiomycetes</taxon>
        <taxon>Eurotiomycetidae</taxon>
        <taxon>Eurotiales</taxon>
        <taxon>Aspergillaceae</taxon>
        <taxon>Aspergillus</taxon>
        <taxon>Aspergillus subgen. Circumdati</taxon>
    </lineage>
</organism>
<name>A0A5M3YZJ9_ASPTE</name>